<proteinExistence type="predicted"/>
<dbReference type="Pfam" id="PF06695">
    <property type="entry name" value="Sm_multidrug_ex"/>
    <property type="match status" value="1"/>
</dbReference>
<keyword evidence="3" id="KW-1185">Reference proteome</keyword>
<feature type="transmembrane region" description="Helical" evidence="1">
    <location>
        <begin position="35"/>
        <end position="55"/>
    </location>
</feature>
<organism evidence="2 3">
    <name type="scientific">Rufibacter roseus</name>
    <dbReference type="NCBI Taxonomy" id="1567108"/>
    <lineage>
        <taxon>Bacteria</taxon>
        <taxon>Pseudomonadati</taxon>
        <taxon>Bacteroidota</taxon>
        <taxon>Cytophagia</taxon>
        <taxon>Cytophagales</taxon>
        <taxon>Hymenobacteraceae</taxon>
        <taxon>Rufibacter</taxon>
    </lineage>
</organism>
<keyword evidence="1" id="KW-0812">Transmembrane</keyword>
<reference evidence="3" key="1">
    <citation type="journal article" date="2019" name="Int. J. Syst. Evol. Microbiol.">
        <title>The Global Catalogue of Microorganisms (GCM) 10K type strain sequencing project: providing services to taxonomists for standard genome sequencing and annotation.</title>
        <authorList>
            <consortium name="The Broad Institute Genomics Platform"/>
            <consortium name="The Broad Institute Genome Sequencing Center for Infectious Disease"/>
            <person name="Wu L."/>
            <person name="Ma J."/>
        </authorList>
    </citation>
    <scope>NUCLEOTIDE SEQUENCE [LARGE SCALE GENOMIC DNA]</scope>
    <source>
        <strain evidence="3">CGMCC 4.7393</strain>
    </source>
</reference>
<keyword evidence="1" id="KW-1133">Transmembrane helix</keyword>
<evidence type="ECO:0000256" key="1">
    <source>
        <dbReference type="SAM" id="Phobius"/>
    </source>
</evidence>
<evidence type="ECO:0000313" key="3">
    <source>
        <dbReference type="Proteomes" id="UP001596405"/>
    </source>
</evidence>
<accession>A0ABW2DQ72</accession>
<dbReference type="RefSeq" id="WP_066621936.1">
    <property type="nucleotide sequence ID" value="NZ_JBHSYQ010000016.1"/>
</dbReference>
<feature type="transmembrane region" description="Helical" evidence="1">
    <location>
        <begin position="90"/>
        <end position="118"/>
    </location>
</feature>
<dbReference type="EMBL" id="JBHSYQ010000016">
    <property type="protein sequence ID" value="MFC7000007.1"/>
    <property type="molecule type" value="Genomic_DNA"/>
</dbReference>
<dbReference type="Proteomes" id="UP001596405">
    <property type="component" value="Unassembled WGS sequence"/>
</dbReference>
<dbReference type="InterPro" id="IPR009577">
    <property type="entry name" value="Sm_multidrug_ex"/>
</dbReference>
<dbReference type="PANTHER" id="PTHR36007">
    <property type="entry name" value="TRANSPORT PROTEIN-RELATED"/>
    <property type="match status" value="1"/>
</dbReference>
<feature type="transmembrane region" description="Helical" evidence="1">
    <location>
        <begin position="125"/>
        <end position="146"/>
    </location>
</feature>
<gene>
    <name evidence="2" type="ORF">ACFQHR_20400</name>
</gene>
<evidence type="ECO:0000313" key="2">
    <source>
        <dbReference type="EMBL" id="MFC7000007.1"/>
    </source>
</evidence>
<dbReference type="PANTHER" id="PTHR36007:SF2">
    <property type="entry name" value="TRANSPORT PROTEIN-RELATED"/>
    <property type="match status" value="1"/>
</dbReference>
<keyword evidence="1" id="KW-0472">Membrane</keyword>
<name>A0ABW2DQ72_9BACT</name>
<comment type="caution">
    <text evidence="2">The sequence shown here is derived from an EMBL/GenBank/DDBJ whole genome shotgun (WGS) entry which is preliminary data.</text>
</comment>
<protein>
    <submittedName>
        <fullName evidence="2">COG2426 family protein</fullName>
    </submittedName>
</protein>
<sequence>MLEVLIYTFLLSISPLGEARAGIPYAVLNDFPVGWAFLVGLIGNLLVFPLLMWLIDTFSNKLWPSRRYRRGVIHFSKRAKRTVGAEVQKYGFWGLMVFVMIPLPGTGAYMGTIAAYVLKIERKKAFLATSLGVLVSCIVMAIGSYYGNLGWKSL</sequence>